<keyword evidence="11" id="KW-0686">Riboflavin biosynthesis</keyword>
<feature type="binding site" evidence="13">
    <location>
        <position position="191"/>
    </location>
    <ligand>
        <name>NADP(+)</name>
        <dbReference type="ChEBI" id="CHEBI:58349"/>
    </ligand>
</feature>
<evidence type="ECO:0000256" key="7">
    <source>
        <dbReference type="ARBA" id="ARBA00023002"/>
    </source>
</evidence>
<dbReference type="InterPro" id="IPR016193">
    <property type="entry name" value="Cytidine_deaminase-like"/>
</dbReference>
<dbReference type="PANTHER" id="PTHR38011:SF7">
    <property type="entry name" value="2,5-DIAMINO-6-RIBOSYLAMINO-4(3H)-PYRIMIDINONE 5'-PHOSPHATE REDUCTASE"/>
    <property type="match status" value="1"/>
</dbReference>
<name>A0A3A4F6G5_9MICC</name>
<dbReference type="InterPro" id="IPR024072">
    <property type="entry name" value="DHFR-like_dom_sf"/>
</dbReference>
<feature type="binding site" evidence="14">
    <location>
        <position position="72"/>
    </location>
    <ligand>
        <name>Zn(2+)</name>
        <dbReference type="ChEBI" id="CHEBI:29105"/>
        <note>catalytic</note>
    </ligand>
</feature>
<dbReference type="InterPro" id="IPR002125">
    <property type="entry name" value="CMP_dCMP_dom"/>
</dbReference>
<dbReference type="Pfam" id="PF00383">
    <property type="entry name" value="dCMP_cyt_deam_1"/>
    <property type="match status" value="1"/>
</dbReference>
<evidence type="ECO:0000256" key="8">
    <source>
        <dbReference type="ARBA" id="ARBA00023268"/>
    </source>
</evidence>
<feature type="domain" description="CMP/dCMP-type deaminase" evidence="15">
    <location>
        <begin position="1"/>
        <end position="108"/>
    </location>
</feature>
<dbReference type="GO" id="GO:0008835">
    <property type="term" value="F:diaminohydroxyphosphoribosylaminopyrimidine deaminase activity"/>
    <property type="evidence" value="ECO:0007669"/>
    <property type="project" value="UniProtKB-EC"/>
</dbReference>
<protein>
    <recommendedName>
        <fullName evidence="11">Riboflavin biosynthesis protein RibD</fullName>
    </recommendedName>
    <domain>
        <recommendedName>
            <fullName evidence="11">Diaminohydroxyphosphoribosylaminopyrimidine deaminase</fullName>
            <shortName evidence="11">DRAP deaminase</shortName>
            <ecNumber evidence="11">3.5.4.26</ecNumber>
        </recommendedName>
        <alternativeName>
            <fullName evidence="11">Riboflavin-specific deaminase</fullName>
        </alternativeName>
    </domain>
    <domain>
        <recommendedName>
            <fullName evidence="11">5-amino-6-(5-phosphoribosylamino)uracil reductase</fullName>
            <ecNumber evidence="11">1.1.1.193</ecNumber>
        </recommendedName>
        <alternativeName>
            <fullName evidence="11">HTP reductase</fullName>
        </alternativeName>
    </domain>
</protein>
<comment type="function">
    <text evidence="1 11">Converts 2,5-diamino-6-(ribosylamino)-4(3h)-pyrimidinone 5'-phosphate into 5-amino-6-(ribosylamino)-2,4(1h,3h)-pyrimidinedione 5'-phosphate.</text>
</comment>
<comment type="similarity">
    <text evidence="4 11">In the N-terminal section; belongs to the cytidine and deoxycytidylate deaminase family.</text>
</comment>
<feature type="active site" description="Proton donor" evidence="12">
    <location>
        <position position="45"/>
    </location>
</feature>
<dbReference type="OrthoDB" id="9800865at2"/>
<evidence type="ECO:0000256" key="6">
    <source>
        <dbReference type="ARBA" id="ARBA00022857"/>
    </source>
</evidence>
<dbReference type="UniPathway" id="UPA00275">
    <property type="reaction ID" value="UER00401"/>
</dbReference>
<evidence type="ECO:0000256" key="12">
    <source>
        <dbReference type="PIRSR" id="PIRSR006769-1"/>
    </source>
</evidence>
<evidence type="ECO:0000259" key="15">
    <source>
        <dbReference type="PROSITE" id="PS51747"/>
    </source>
</evidence>
<evidence type="ECO:0000313" key="16">
    <source>
        <dbReference type="EMBL" id="RJN33266.1"/>
    </source>
</evidence>
<proteinExistence type="inferred from homology"/>
<comment type="similarity">
    <text evidence="5 11">In the C-terminal section; belongs to the HTP reductase family.</text>
</comment>
<dbReference type="InterPro" id="IPR002734">
    <property type="entry name" value="RibDG_C"/>
</dbReference>
<evidence type="ECO:0000256" key="5">
    <source>
        <dbReference type="ARBA" id="ARBA00007417"/>
    </source>
</evidence>
<dbReference type="Pfam" id="PF01872">
    <property type="entry name" value="RibD_C"/>
    <property type="match status" value="1"/>
</dbReference>
<keyword evidence="7 11" id="KW-0560">Oxidoreductase</keyword>
<feature type="binding site" evidence="13">
    <location>
        <position position="163"/>
    </location>
    <ligand>
        <name>substrate</name>
    </ligand>
</feature>
<dbReference type="InterPro" id="IPR050765">
    <property type="entry name" value="Riboflavin_Biosynth_HTPR"/>
</dbReference>
<dbReference type="CDD" id="cd01284">
    <property type="entry name" value="Riboflavin_deaminase-reductase"/>
    <property type="match status" value="1"/>
</dbReference>
<dbReference type="GO" id="GO:0009231">
    <property type="term" value="P:riboflavin biosynthetic process"/>
    <property type="evidence" value="ECO:0007669"/>
    <property type="project" value="UniProtKB-UniPathway"/>
</dbReference>
<feature type="binding site" evidence="13">
    <location>
        <position position="195"/>
    </location>
    <ligand>
        <name>NADP(+)</name>
        <dbReference type="ChEBI" id="CHEBI:58349"/>
    </ligand>
</feature>
<evidence type="ECO:0000256" key="4">
    <source>
        <dbReference type="ARBA" id="ARBA00005259"/>
    </source>
</evidence>
<feature type="binding site" evidence="13">
    <location>
        <position position="199"/>
    </location>
    <ligand>
        <name>NADP(+)</name>
        <dbReference type="ChEBI" id="CHEBI:58349"/>
    </ligand>
</feature>
<feature type="binding site" evidence="13">
    <location>
        <begin position="272"/>
        <end position="278"/>
    </location>
    <ligand>
        <name>NADP(+)</name>
        <dbReference type="ChEBI" id="CHEBI:58349"/>
    </ligand>
</feature>
<dbReference type="EC" id="3.5.4.26" evidence="11"/>
<feature type="binding site" evidence="13">
    <location>
        <position position="202"/>
    </location>
    <ligand>
        <name>substrate</name>
    </ligand>
</feature>
<dbReference type="InterPro" id="IPR004794">
    <property type="entry name" value="Eubact_RibD"/>
</dbReference>
<feature type="binding site" evidence="14">
    <location>
        <position position="81"/>
    </location>
    <ligand>
        <name>Zn(2+)</name>
        <dbReference type="ChEBI" id="CHEBI:29105"/>
        <note>catalytic</note>
    </ligand>
</feature>
<dbReference type="SUPFAM" id="SSF53927">
    <property type="entry name" value="Cytidine deaminase-like"/>
    <property type="match status" value="1"/>
</dbReference>
<comment type="catalytic activity">
    <reaction evidence="9 11">
        <text>5-amino-6-(5-phospho-D-ribitylamino)uracil + NADP(+) = 5-amino-6-(5-phospho-D-ribosylamino)uracil + NADPH + H(+)</text>
        <dbReference type="Rhea" id="RHEA:17845"/>
        <dbReference type="ChEBI" id="CHEBI:15378"/>
        <dbReference type="ChEBI" id="CHEBI:57783"/>
        <dbReference type="ChEBI" id="CHEBI:58349"/>
        <dbReference type="ChEBI" id="CHEBI:58421"/>
        <dbReference type="ChEBI" id="CHEBI:58453"/>
        <dbReference type="EC" id="1.1.1.193"/>
    </reaction>
</comment>
<dbReference type="Gene3D" id="3.40.140.10">
    <property type="entry name" value="Cytidine Deaminase, domain 2"/>
    <property type="match status" value="1"/>
</dbReference>
<keyword evidence="8" id="KW-0511">Multifunctional enzyme</keyword>
<comment type="pathway">
    <text evidence="2 11">Cofactor biosynthesis; riboflavin biosynthesis; 5-amino-6-(D-ribitylamino)uracil from GTP: step 2/4.</text>
</comment>
<evidence type="ECO:0000256" key="11">
    <source>
        <dbReference type="PIRNR" id="PIRNR006769"/>
    </source>
</evidence>
<dbReference type="PROSITE" id="PS51747">
    <property type="entry name" value="CYT_DCMP_DEAMINASES_2"/>
    <property type="match status" value="1"/>
</dbReference>
<keyword evidence="11 14" id="KW-0479">Metal-binding</keyword>
<gene>
    <name evidence="16" type="primary">ribD</name>
    <name evidence="16" type="ORF">D3250_04765</name>
</gene>
<keyword evidence="11 16" id="KW-0378">Hydrolase</keyword>
<evidence type="ECO:0000256" key="3">
    <source>
        <dbReference type="ARBA" id="ARBA00004910"/>
    </source>
</evidence>
<evidence type="ECO:0000256" key="2">
    <source>
        <dbReference type="ARBA" id="ARBA00004882"/>
    </source>
</evidence>
<feature type="binding site" evidence="13">
    <location>
        <position position="165"/>
    </location>
    <ligand>
        <name>NADP(+)</name>
        <dbReference type="ChEBI" id="CHEBI:58349"/>
    </ligand>
</feature>
<dbReference type="GO" id="GO:0046872">
    <property type="term" value="F:metal ion binding"/>
    <property type="evidence" value="ECO:0007669"/>
    <property type="project" value="UniProtKB-KW"/>
</dbReference>
<evidence type="ECO:0000256" key="1">
    <source>
        <dbReference type="ARBA" id="ARBA00002151"/>
    </source>
</evidence>
<evidence type="ECO:0000256" key="9">
    <source>
        <dbReference type="ARBA" id="ARBA00049861"/>
    </source>
</evidence>
<evidence type="ECO:0000256" key="10">
    <source>
        <dbReference type="ARBA" id="ARBA00049886"/>
    </source>
</evidence>
<feature type="binding site" evidence="13">
    <location>
        <position position="270"/>
    </location>
    <ligand>
        <name>substrate</name>
    </ligand>
</feature>
<feature type="binding site" evidence="13">
    <location>
        <position position="149"/>
    </location>
    <ligand>
        <name>NADP(+)</name>
        <dbReference type="ChEBI" id="CHEBI:58349"/>
    </ligand>
</feature>
<comment type="cofactor">
    <cofactor evidence="11 14">
        <name>Zn(2+)</name>
        <dbReference type="ChEBI" id="CHEBI:29105"/>
    </cofactor>
    <text evidence="11 14">Binds 1 zinc ion.</text>
</comment>
<feature type="binding site" evidence="14">
    <location>
        <position position="43"/>
    </location>
    <ligand>
        <name>Zn(2+)</name>
        <dbReference type="ChEBI" id="CHEBI:29105"/>
        <note>catalytic</note>
    </ligand>
</feature>
<keyword evidence="11 14" id="KW-0862">Zinc</keyword>
<evidence type="ECO:0000256" key="13">
    <source>
        <dbReference type="PIRSR" id="PIRSR006769-2"/>
    </source>
</evidence>
<keyword evidence="6 11" id="KW-0521">NADP</keyword>
<accession>A0A3A4F6G5</accession>
<dbReference type="GO" id="GO:0008703">
    <property type="term" value="F:5-amino-6-(5-phosphoribosylamino)uracil reductase activity"/>
    <property type="evidence" value="ECO:0007669"/>
    <property type="project" value="UniProtKB-EC"/>
</dbReference>
<keyword evidence="17" id="KW-1185">Reference proteome</keyword>
<comment type="catalytic activity">
    <reaction evidence="10 11">
        <text>2,5-diamino-6-hydroxy-4-(5-phosphoribosylamino)-pyrimidine + H2O + H(+) = 5-amino-6-(5-phospho-D-ribosylamino)uracil + NH4(+)</text>
        <dbReference type="Rhea" id="RHEA:21868"/>
        <dbReference type="ChEBI" id="CHEBI:15377"/>
        <dbReference type="ChEBI" id="CHEBI:15378"/>
        <dbReference type="ChEBI" id="CHEBI:28938"/>
        <dbReference type="ChEBI" id="CHEBI:58453"/>
        <dbReference type="ChEBI" id="CHEBI:58614"/>
        <dbReference type="EC" id="3.5.4.26"/>
    </reaction>
</comment>
<dbReference type="Proteomes" id="UP000266615">
    <property type="component" value="Unassembled WGS sequence"/>
</dbReference>
<reference evidence="16 17" key="1">
    <citation type="submission" date="2018-09" db="EMBL/GenBank/DDBJ databases">
        <title>Nesterenkonia natronophila sp. nov., an alkaliphilic actinobacteriume isolated from a soda lake, and emended description of the genus Nesterenkonia.</title>
        <authorList>
            <person name="Menes R.J."/>
            <person name="Iriarte A."/>
        </authorList>
    </citation>
    <scope>NUCLEOTIDE SEQUENCE [LARGE SCALE GENOMIC DNA]</scope>
    <source>
        <strain evidence="16 17">M8</strain>
    </source>
</reference>
<dbReference type="Gene3D" id="3.40.430.10">
    <property type="entry name" value="Dihydrofolate Reductase, subunit A"/>
    <property type="match status" value="1"/>
</dbReference>
<dbReference type="SUPFAM" id="SSF53597">
    <property type="entry name" value="Dihydrofolate reductase-like"/>
    <property type="match status" value="1"/>
</dbReference>
<dbReference type="EMBL" id="QYZP01000001">
    <property type="protein sequence ID" value="RJN33266.1"/>
    <property type="molecule type" value="Genomic_DNA"/>
</dbReference>
<evidence type="ECO:0000256" key="14">
    <source>
        <dbReference type="PIRSR" id="PIRSR006769-3"/>
    </source>
</evidence>
<dbReference type="PIRSF" id="PIRSF006769">
    <property type="entry name" value="RibD"/>
    <property type="match status" value="1"/>
</dbReference>
<sequence length="347" mass="37317">MQTALKAATIGPRGANPLVGSILVDERGRVLAAGHHRGAGTYHAERDCLASALAAGITDFSATKLYTTLEPCTHYGRQPACTDLITEAGIPTVLIGARDPSTNGGGVEVLRSRGTEVVDGLLRKQCEQLNHRWNRAVKEDRIFVTVHLAQSIDARIAAADGTSQWITSETSREHTHRIRQRVDAILVGTNTVTTDDPRLTARDERGALTPGQPLRAVMGRSEIPDLAQLTQGRPEGEGWIHLRTRDPLTALRTLAETQHNGHPVKHVLVEGGQSVLSAFFAADLVDEIFVYTAPLILGTGRASLTDIGVTTLAEARRYTLDAADGGPTTIMNNDVCIHLQPEPKGAH</sequence>
<comment type="pathway">
    <text evidence="3 11">Cofactor biosynthesis; riboflavin biosynthesis; 5-amino-6-(D-ribitylamino)uracil from GTP: step 3/4.</text>
</comment>
<dbReference type="PANTHER" id="PTHR38011">
    <property type="entry name" value="DIHYDROFOLATE REDUCTASE FAMILY PROTEIN (AFU_ORTHOLOGUE AFUA_8G06820)"/>
    <property type="match status" value="1"/>
</dbReference>
<dbReference type="EC" id="1.1.1.193" evidence="11"/>
<dbReference type="AlphaFoldDB" id="A0A3A4F6G5"/>
<feature type="binding site" evidence="13">
    <location>
        <position position="179"/>
    </location>
    <ligand>
        <name>substrate</name>
    </ligand>
</feature>
<comment type="caution">
    <text evidence="16">The sequence shown here is derived from an EMBL/GenBank/DDBJ whole genome shotgun (WGS) entry which is preliminary data.</text>
</comment>
<organism evidence="16 17">
    <name type="scientific">Nesterenkonia natronophila</name>
    <dbReference type="NCBI Taxonomy" id="2174932"/>
    <lineage>
        <taxon>Bacteria</taxon>
        <taxon>Bacillati</taxon>
        <taxon>Actinomycetota</taxon>
        <taxon>Actinomycetes</taxon>
        <taxon>Micrococcales</taxon>
        <taxon>Micrococcaceae</taxon>
        <taxon>Nesterenkonia</taxon>
    </lineage>
</organism>
<dbReference type="NCBIfam" id="TIGR00326">
    <property type="entry name" value="eubact_ribD"/>
    <property type="match status" value="1"/>
</dbReference>
<evidence type="ECO:0000313" key="17">
    <source>
        <dbReference type="Proteomes" id="UP000266615"/>
    </source>
</evidence>